<reference evidence="2 3" key="1">
    <citation type="submission" date="2024-11" db="EMBL/GenBank/DDBJ databases">
        <title>A near-complete genome assembly of Cinchona calisaya.</title>
        <authorList>
            <person name="Lian D.C."/>
            <person name="Zhao X.W."/>
            <person name="Wei L."/>
        </authorList>
    </citation>
    <scope>NUCLEOTIDE SEQUENCE [LARGE SCALE GENOMIC DNA]</scope>
    <source>
        <tissue evidence="2">Nenye</tissue>
    </source>
</reference>
<organism evidence="2 3">
    <name type="scientific">Cinchona calisaya</name>
    <dbReference type="NCBI Taxonomy" id="153742"/>
    <lineage>
        <taxon>Eukaryota</taxon>
        <taxon>Viridiplantae</taxon>
        <taxon>Streptophyta</taxon>
        <taxon>Embryophyta</taxon>
        <taxon>Tracheophyta</taxon>
        <taxon>Spermatophyta</taxon>
        <taxon>Magnoliopsida</taxon>
        <taxon>eudicotyledons</taxon>
        <taxon>Gunneridae</taxon>
        <taxon>Pentapetalae</taxon>
        <taxon>asterids</taxon>
        <taxon>lamiids</taxon>
        <taxon>Gentianales</taxon>
        <taxon>Rubiaceae</taxon>
        <taxon>Cinchonoideae</taxon>
        <taxon>Cinchoneae</taxon>
        <taxon>Cinchona</taxon>
    </lineage>
</organism>
<evidence type="ECO:0000313" key="2">
    <source>
        <dbReference type="EMBL" id="KAL3513422.1"/>
    </source>
</evidence>
<dbReference type="Pfam" id="PF14111">
    <property type="entry name" value="DUF4283"/>
    <property type="match status" value="1"/>
</dbReference>
<accession>A0ABD2Z5N7</accession>
<dbReference type="EMBL" id="JBJUIK010000011">
    <property type="protein sequence ID" value="KAL3513422.1"/>
    <property type="molecule type" value="Genomic_DNA"/>
</dbReference>
<protein>
    <recommendedName>
        <fullName evidence="1">DUF4283 domain-containing protein</fullName>
    </recommendedName>
</protein>
<dbReference type="Proteomes" id="UP001630127">
    <property type="component" value="Unassembled WGS sequence"/>
</dbReference>
<feature type="domain" description="DUF4283" evidence="1">
    <location>
        <begin position="55"/>
        <end position="135"/>
    </location>
</feature>
<dbReference type="AlphaFoldDB" id="A0ABD2Z5N7"/>
<proteinExistence type="predicted"/>
<evidence type="ECO:0000259" key="1">
    <source>
        <dbReference type="Pfam" id="PF14111"/>
    </source>
</evidence>
<dbReference type="PANTHER" id="PTHR31286:SF180">
    <property type="entry name" value="OS10G0362600 PROTEIN"/>
    <property type="match status" value="1"/>
</dbReference>
<comment type="caution">
    <text evidence="2">The sequence shown here is derived from an EMBL/GenBank/DDBJ whole genome shotgun (WGS) entry which is preliminary data.</text>
</comment>
<dbReference type="InterPro" id="IPR025558">
    <property type="entry name" value="DUF4283"/>
</dbReference>
<gene>
    <name evidence="2" type="ORF">ACH5RR_026139</name>
</gene>
<name>A0ABD2Z5N7_9GENT</name>
<keyword evidence="3" id="KW-1185">Reference proteome</keyword>
<sequence length="166" mass="18726">MVALQSLTERHSLPLVHPFSTGVSSTNKDILLVPPTYCGKPVVFFVPELVQDLAKLFRFVLVGKFSGGRPSMATLTCDFLKIGYSDSFAFGLLDNRHFLIRFDPEKDYLHCCCQGFLTFQGFFMRIFNWLLSFSLDAESSIAPVWKTLDGLPAHLFHKAAFLPLQD</sequence>
<evidence type="ECO:0000313" key="3">
    <source>
        <dbReference type="Proteomes" id="UP001630127"/>
    </source>
</evidence>
<dbReference type="InterPro" id="IPR040256">
    <property type="entry name" value="At4g02000-like"/>
</dbReference>
<dbReference type="PANTHER" id="PTHR31286">
    <property type="entry name" value="GLYCINE-RICH CELL WALL STRUCTURAL PROTEIN 1.8-LIKE"/>
    <property type="match status" value="1"/>
</dbReference>